<evidence type="ECO:0000313" key="2">
    <source>
        <dbReference type="EMBL" id="BBX47571.1"/>
    </source>
</evidence>
<dbReference type="InterPro" id="IPR017517">
    <property type="entry name" value="Maleyloyr_isom"/>
</dbReference>
<dbReference type="AlphaFoldDB" id="A0A7I7L181"/>
<organism evidence="2 3">
    <name type="scientific">Mycobacterium cookii</name>
    <dbReference type="NCBI Taxonomy" id="1775"/>
    <lineage>
        <taxon>Bacteria</taxon>
        <taxon>Bacillati</taxon>
        <taxon>Actinomycetota</taxon>
        <taxon>Actinomycetes</taxon>
        <taxon>Mycobacteriales</taxon>
        <taxon>Mycobacteriaceae</taxon>
        <taxon>Mycobacterium</taxon>
    </lineage>
</organism>
<dbReference type="NCBIfam" id="TIGR03083">
    <property type="entry name" value="maleylpyruvate isomerase family mycothiol-dependent enzyme"/>
    <property type="match status" value="1"/>
</dbReference>
<dbReference type="InterPro" id="IPR017520">
    <property type="entry name" value="CHP03086"/>
</dbReference>
<protein>
    <submittedName>
        <fullName evidence="2">TIGR03086 family protein</fullName>
    </submittedName>
</protein>
<dbReference type="NCBIfam" id="TIGR03086">
    <property type="entry name" value="TIGR03086 family metal-binding protein"/>
    <property type="match status" value="1"/>
</dbReference>
<sequence length="184" mass="19278">MDVVSSVTPDDLSRSTPCAGWNLADLLAHMTAQHRGFTAAARGQGADLAVWQPVTVAAAVASDPAATYAAAAAAVLEAFAHDGVLDANFALPDFGPGATFPGSMAIGFHFIDYVVHTWDVARTVGRPVDLPDDVIAAALPLAFAVPDGDFRTGFFDQAIQATESGADFDRILTHLGRSPEWTPR</sequence>
<dbReference type="Pfam" id="PF11716">
    <property type="entry name" value="MDMPI_N"/>
    <property type="match status" value="1"/>
</dbReference>
<keyword evidence="3" id="KW-1185">Reference proteome</keyword>
<dbReference type="Gene3D" id="1.20.120.450">
    <property type="entry name" value="dinb family like domain"/>
    <property type="match status" value="1"/>
</dbReference>
<dbReference type="KEGG" id="mcoo:MCOO_35860"/>
<proteinExistence type="predicted"/>
<dbReference type="Proteomes" id="UP000465866">
    <property type="component" value="Chromosome"/>
</dbReference>
<feature type="domain" description="Mycothiol-dependent maleylpyruvate isomerase metal-binding" evidence="1">
    <location>
        <begin position="2"/>
        <end position="121"/>
    </location>
</feature>
<reference evidence="2 3" key="1">
    <citation type="journal article" date="2019" name="Emerg. Microbes Infect.">
        <title>Comprehensive subspecies identification of 175 nontuberculous mycobacteria species based on 7547 genomic profiles.</title>
        <authorList>
            <person name="Matsumoto Y."/>
            <person name="Kinjo T."/>
            <person name="Motooka D."/>
            <person name="Nabeya D."/>
            <person name="Jung N."/>
            <person name="Uechi K."/>
            <person name="Horii T."/>
            <person name="Iida T."/>
            <person name="Fujita J."/>
            <person name="Nakamura S."/>
        </authorList>
    </citation>
    <scope>NUCLEOTIDE SEQUENCE [LARGE SCALE GENOMIC DNA]</scope>
    <source>
        <strain evidence="2 3">JCM 12404</strain>
    </source>
</reference>
<name>A0A7I7L181_9MYCO</name>
<evidence type="ECO:0000313" key="3">
    <source>
        <dbReference type="Proteomes" id="UP000465866"/>
    </source>
</evidence>
<evidence type="ECO:0000259" key="1">
    <source>
        <dbReference type="Pfam" id="PF11716"/>
    </source>
</evidence>
<gene>
    <name evidence="2" type="ORF">MCOO_35860</name>
</gene>
<dbReference type="GO" id="GO:0046872">
    <property type="term" value="F:metal ion binding"/>
    <property type="evidence" value="ECO:0007669"/>
    <property type="project" value="InterPro"/>
</dbReference>
<dbReference type="SUPFAM" id="SSF109854">
    <property type="entry name" value="DinB/YfiT-like putative metalloenzymes"/>
    <property type="match status" value="1"/>
</dbReference>
<dbReference type="InterPro" id="IPR034660">
    <property type="entry name" value="DinB/YfiT-like"/>
</dbReference>
<accession>A0A7I7L181</accession>
<dbReference type="EMBL" id="AP022569">
    <property type="protein sequence ID" value="BBX47571.1"/>
    <property type="molecule type" value="Genomic_DNA"/>
</dbReference>
<dbReference type="InterPro" id="IPR024344">
    <property type="entry name" value="MDMPI_metal-binding"/>
</dbReference>